<proteinExistence type="predicted"/>
<evidence type="ECO:0000313" key="1">
    <source>
        <dbReference type="EMBL" id="VEL37729.1"/>
    </source>
</evidence>
<dbReference type="EMBL" id="CAAALY010255810">
    <property type="protein sequence ID" value="VEL37729.1"/>
    <property type="molecule type" value="Genomic_DNA"/>
</dbReference>
<dbReference type="Proteomes" id="UP000784294">
    <property type="component" value="Unassembled WGS sequence"/>
</dbReference>
<comment type="caution">
    <text evidence="1">The sequence shown here is derived from an EMBL/GenBank/DDBJ whole genome shotgun (WGS) entry which is preliminary data.</text>
</comment>
<name>A0A3S5FGE8_9PLAT</name>
<dbReference type="AlphaFoldDB" id="A0A3S5FGE8"/>
<reference evidence="1" key="1">
    <citation type="submission" date="2018-11" db="EMBL/GenBank/DDBJ databases">
        <authorList>
            <consortium name="Pathogen Informatics"/>
        </authorList>
    </citation>
    <scope>NUCLEOTIDE SEQUENCE</scope>
</reference>
<evidence type="ECO:0000313" key="2">
    <source>
        <dbReference type="Proteomes" id="UP000784294"/>
    </source>
</evidence>
<protein>
    <submittedName>
        <fullName evidence="1">Uncharacterized protein</fullName>
    </submittedName>
</protein>
<organism evidence="1 2">
    <name type="scientific">Protopolystoma xenopodis</name>
    <dbReference type="NCBI Taxonomy" id="117903"/>
    <lineage>
        <taxon>Eukaryota</taxon>
        <taxon>Metazoa</taxon>
        <taxon>Spiralia</taxon>
        <taxon>Lophotrochozoa</taxon>
        <taxon>Platyhelminthes</taxon>
        <taxon>Monogenea</taxon>
        <taxon>Polyopisthocotylea</taxon>
        <taxon>Polystomatidea</taxon>
        <taxon>Polystomatidae</taxon>
        <taxon>Protopolystoma</taxon>
    </lineage>
</organism>
<sequence length="130" mass="14281">MIFALIGRLKLARHMPECTQSREEDAHFGSHLPAANGRPRGWVGVMWGVDEGEGWGECRRPHTRFAGAIYPCPLPPDMGKLRSRHAFSLGVNSPARQCVLPVRCLFHKSAEASSAQTGRQAGRRATGVFC</sequence>
<gene>
    <name evidence="1" type="ORF">PXEA_LOCUS31169</name>
</gene>
<keyword evidence="2" id="KW-1185">Reference proteome</keyword>
<accession>A0A3S5FGE8</accession>